<feature type="domain" description="DUF202" evidence="6">
    <location>
        <begin position="6"/>
        <end position="68"/>
    </location>
</feature>
<protein>
    <recommendedName>
        <fullName evidence="6">DUF202 domain-containing protein</fullName>
    </recommendedName>
</protein>
<accession>A0AAN0KMY2</accession>
<keyword evidence="4 5" id="KW-0472">Membrane</keyword>
<dbReference type="KEGG" id="parl:PEC302110_25860"/>
<name>A0AAN0KMY2_9GAMM</name>
<feature type="transmembrane region" description="Helical" evidence="5">
    <location>
        <begin position="21"/>
        <end position="37"/>
    </location>
</feature>
<feature type="transmembrane region" description="Helical" evidence="5">
    <location>
        <begin position="43"/>
        <end position="64"/>
    </location>
</feature>
<gene>
    <name evidence="7" type="ORF">PEC302110_25860</name>
</gene>
<keyword evidence="8" id="KW-1185">Reference proteome</keyword>
<proteinExistence type="predicted"/>
<dbReference type="AlphaFoldDB" id="A0AAN0KMY2"/>
<reference evidence="8" key="1">
    <citation type="journal article" date="2024" name="Int. J. Syst. Evol. Microbiol.">
        <title>Pectobacterium araliae sp. nov., a pathogen causing bacterial soft rot of Japanese angelica tree in Japan.</title>
        <authorList>
            <person name="Sawada H."/>
            <person name="Someya N."/>
            <person name="Morohoshi T."/>
            <person name="Ono M."/>
            <person name="Satou M."/>
        </authorList>
    </citation>
    <scope>NUCLEOTIDE SEQUENCE [LARGE SCALE GENOMIC DNA]</scope>
    <source>
        <strain evidence="8">MAFF 302110</strain>
    </source>
</reference>
<dbReference type="Proteomes" id="UP001377830">
    <property type="component" value="Chromosome"/>
</dbReference>
<sequence length="111" mass="12280">METTRDPGLQPQRTGMAWTRTLFVMLINSLLCFRLSMVDDSHAIFACAMLLLCVSTLMSVLAILRYRFSAACQPVLSRASHGLIALTSASIVLTALVLLLHFSGIWQGYIF</sequence>
<evidence type="ECO:0000256" key="2">
    <source>
        <dbReference type="ARBA" id="ARBA00022692"/>
    </source>
</evidence>
<evidence type="ECO:0000256" key="1">
    <source>
        <dbReference type="ARBA" id="ARBA00004127"/>
    </source>
</evidence>
<evidence type="ECO:0000313" key="7">
    <source>
        <dbReference type="EMBL" id="BES85489.1"/>
    </source>
</evidence>
<organism evidence="7 8">
    <name type="scientific">Pectobacterium araliae</name>
    <dbReference type="NCBI Taxonomy" id="3073862"/>
    <lineage>
        <taxon>Bacteria</taxon>
        <taxon>Pseudomonadati</taxon>
        <taxon>Pseudomonadota</taxon>
        <taxon>Gammaproteobacteria</taxon>
        <taxon>Enterobacterales</taxon>
        <taxon>Pectobacteriaceae</taxon>
        <taxon>Pectobacterium</taxon>
    </lineage>
</organism>
<dbReference type="RefSeq" id="WP_261848014.1">
    <property type="nucleotide sequence ID" value="NZ_AP028908.1"/>
</dbReference>
<dbReference type="Pfam" id="PF02656">
    <property type="entry name" value="DUF202"/>
    <property type="match status" value="1"/>
</dbReference>
<comment type="subcellular location">
    <subcellularLocation>
        <location evidence="1">Endomembrane system</location>
        <topology evidence="1">Multi-pass membrane protein</topology>
    </subcellularLocation>
</comment>
<evidence type="ECO:0000259" key="6">
    <source>
        <dbReference type="Pfam" id="PF02656"/>
    </source>
</evidence>
<dbReference type="GO" id="GO:0012505">
    <property type="term" value="C:endomembrane system"/>
    <property type="evidence" value="ECO:0007669"/>
    <property type="project" value="UniProtKB-SubCell"/>
</dbReference>
<evidence type="ECO:0000256" key="4">
    <source>
        <dbReference type="ARBA" id="ARBA00023136"/>
    </source>
</evidence>
<dbReference type="InterPro" id="IPR003807">
    <property type="entry name" value="DUF202"/>
</dbReference>
<evidence type="ECO:0000313" key="8">
    <source>
        <dbReference type="Proteomes" id="UP001377830"/>
    </source>
</evidence>
<keyword evidence="3 5" id="KW-1133">Transmembrane helix</keyword>
<evidence type="ECO:0000256" key="3">
    <source>
        <dbReference type="ARBA" id="ARBA00022989"/>
    </source>
</evidence>
<keyword evidence="2 5" id="KW-0812">Transmembrane</keyword>
<dbReference type="EMBL" id="AP028908">
    <property type="protein sequence ID" value="BES85489.1"/>
    <property type="molecule type" value="Genomic_DNA"/>
</dbReference>
<evidence type="ECO:0000256" key="5">
    <source>
        <dbReference type="SAM" id="Phobius"/>
    </source>
</evidence>
<feature type="transmembrane region" description="Helical" evidence="5">
    <location>
        <begin position="84"/>
        <end position="106"/>
    </location>
</feature>